<evidence type="ECO:0000313" key="2">
    <source>
        <dbReference type="EMBL" id="SDM12138.1"/>
    </source>
</evidence>
<dbReference type="STRING" id="1075417.SAMN05421823_110226"/>
<dbReference type="RefSeq" id="WP_089686334.1">
    <property type="nucleotide sequence ID" value="NZ_FNFO01000010.1"/>
</dbReference>
<keyword evidence="1" id="KW-0472">Membrane</keyword>
<evidence type="ECO:0008006" key="4">
    <source>
        <dbReference type="Google" id="ProtNLM"/>
    </source>
</evidence>
<evidence type="ECO:0000313" key="3">
    <source>
        <dbReference type="Proteomes" id="UP000198510"/>
    </source>
</evidence>
<feature type="transmembrane region" description="Helical" evidence="1">
    <location>
        <begin position="89"/>
        <end position="115"/>
    </location>
</feature>
<accession>A0A1G9QM94</accession>
<dbReference type="EMBL" id="FNFO01000010">
    <property type="protein sequence ID" value="SDM12138.1"/>
    <property type="molecule type" value="Genomic_DNA"/>
</dbReference>
<feature type="transmembrane region" description="Helical" evidence="1">
    <location>
        <begin position="121"/>
        <end position="144"/>
    </location>
</feature>
<gene>
    <name evidence="2" type="ORF">SAMN05421823_110226</name>
</gene>
<proteinExistence type="predicted"/>
<protein>
    <recommendedName>
        <fullName evidence="4">Small multi-drug export protein</fullName>
    </recommendedName>
</protein>
<reference evidence="2 3" key="1">
    <citation type="submission" date="2016-10" db="EMBL/GenBank/DDBJ databases">
        <authorList>
            <person name="de Groot N.N."/>
        </authorList>
    </citation>
    <scope>NUCLEOTIDE SEQUENCE [LARGE SCALE GENOMIC DNA]</scope>
    <source>
        <strain evidence="2 3">DSM 25186</strain>
    </source>
</reference>
<name>A0A1G9QM94_9BACT</name>
<dbReference type="Proteomes" id="UP000198510">
    <property type="component" value="Unassembled WGS sequence"/>
</dbReference>
<evidence type="ECO:0000256" key="1">
    <source>
        <dbReference type="SAM" id="Phobius"/>
    </source>
</evidence>
<keyword evidence="3" id="KW-1185">Reference proteome</keyword>
<dbReference type="OrthoDB" id="1467737at2"/>
<dbReference type="AlphaFoldDB" id="A0A1G9QM94"/>
<feature type="transmembrane region" description="Helical" evidence="1">
    <location>
        <begin position="37"/>
        <end position="55"/>
    </location>
</feature>
<sequence length="151" mass="16890">MISELVKYVSVYLTSMVKFIAGPTTGLATGLTLGETLVFTVLGMMTSVVMFSLLGERLRKLWTQYFPQRKRKKLFTPRNRRIVTIWTRWGVQGVAFLTPVLFSPIIGTILAASFGAPKGKIVGYMLVSAIFWAAIVTVVMYYGFGRFVHPV</sequence>
<organism evidence="2 3">
    <name type="scientific">Catalinimonas alkaloidigena</name>
    <dbReference type="NCBI Taxonomy" id="1075417"/>
    <lineage>
        <taxon>Bacteria</taxon>
        <taxon>Pseudomonadati</taxon>
        <taxon>Bacteroidota</taxon>
        <taxon>Cytophagia</taxon>
        <taxon>Cytophagales</taxon>
        <taxon>Catalimonadaceae</taxon>
        <taxon>Catalinimonas</taxon>
    </lineage>
</organism>
<keyword evidence="1" id="KW-0812">Transmembrane</keyword>
<keyword evidence="1" id="KW-1133">Transmembrane helix</keyword>